<reference evidence="11" key="1">
    <citation type="submission" date="2025-08" db="UniProtKB">
        <authorList>
            <consortium name="RefSeq"/>
        </authorList>
    </citation>
    <scope>IDENTIFICATION</scope>
</reference>
<dbReference type="Gene3D" id="2.40.10.10">
    <property type="entry name" value="Trypsin-like serine proteases"/>
    <property type="match status" value="2"/>
</dbReference>
<keyword evidence="5" id="KW-0378">Hydrolase</keyword>
<dbReference type="Proteomes" id="UP000515159">
    <property type="component" value="Chromosome 9"/>
</dbReference>
<dbReference type="InterPro" id="IPR001254">
    <property type="entry name" value="Trypsin_dom"/>
</dbReference>
<evidence type="ECO:0000256" key="1">
    <source>
        <dbReference type="ARBA" id="ARBA00001656"/>
    </source>
</evidence>
<dbReference type="InterPro" id="IPR043504">
    <property type="entry name" value="Peptidase_S1_PA_chymotrypsin"/>
</dbReference>
<dbReference type="PANTHER" id="PTHR24252">
    <property type="entry name" value="ACROSIN-RELATED"/>
    <property type="match status" value="1"/>
</dbReference>
<proteinExistence type="inferred from homology"/>
<dbReference type="InterPro" id="IPR001314">
    <property type="entry name" value="Peptidase_S1A"/>
</dbReference>
<evidence type="ECO:0000256" key="3">
    <source>
        <dbReference type="ARBA" id="ARBA00017161"/>
    </source>
</evidence>
<evidence type="ECO:0000256" key="4">
    <source>
        <dbReference type="ARBA" id="ARBA00022670"/>
    </source>
</evidence>
<comment type="similarity">
    <text evidence="8">Belongs to the peptidase S1 family. CLIP subfamily.</text>
</comment>
<dbReference type="GO" id="GO:0007340">
    <property type="term" value="P:acrosome reaction"/>
    <property type="evidence" value="ECO:0007669"/>
    <property type="project" value="TreeGrafter"/>
</dbReference>
<keyword evidence="4" id="KW-0645">Protease</keyword>
<keyword evidence="10" id="KW-1185">Reference proteome</keyword>
<keyword evidence="6" id="KW-0720">Serine protease</keyword>
<sequence>MTLSLGLYQKLHFDVNCSSEDCVALFNGSIKQPHHSVNTESCYNTDNTIENVVSFRTIPSWKLVIGAYQLSELNEYVQIRHIKNFIIHESYNPQAEANDIALIQLNTPVKYNNFTQPACLPNSEMLINEFFPCYIGGWGITQANSQEPADVLQEARVNQINMKVCNSSSWYDGAIKAFNLCAGYKEGGIDSCQGDSGGPLMCEDPNTAKYYVIGITSWGRGCASARSPGVYTNTQYFLEWILQKIGALSIRQDIGDDEYDSDTESSGLNIDENTDLTTPCYNKTKDNAVTTITISINPGSAADYKIKTSNHHAEKPNIRDQF</sequence>
<dbReference type="SMART" id="SM00020">
    <property type="entry name" value="Tryp_SPc"/>
    <property type="match status" value="1"/>
</dbReference>
<evidence type="ECO:0000256" key="5">
    <source>
        <dbReference type="ARBA" id="ARBA00022801"/>
    </source>
</evidence>
<accession>A0A6P8SD96</accession>
<dbReference type="EC" id="3.4.21.10" evidence="2"/>
<dbReference type="CDD" id="cd00190">
    <property type="entry name" value="Tryp_SPc"/>
    <property type="match status" value="1"/>
</dbReference>
<dbReference type="PROSITE" id="PS50240">
    <property type="entry name" value="TRYPSIN_DOM"/>
    <property type="match status" value="1"/>
</dbReference>
<dbReference type="Pfam" id="PF00089">
    <property type="entry name" value="Trypsin"/>
    <property type="match status" value="1"/>
</dbReference>
<comment type="catalytic activity">
    <reaction evidence="1">
        <text>Preferential cleavage: Arg-|-Xaa, Lys-|-Xaa.</text>
        <dbReference type="EC" id="3.4.21.10"/>
    </reaction>
</comment>
<evidence type="ECO:0000313" key="11">
    <source>
        <dbReference type="RefSeq" id="XP_033814748.1"/>
    </source>
</evidence>
<evidence type="ECO:0000256" key="7">
    <source>
        <dbReference type="ARBA" id="ARBA00023157"/>
    </source>
</evidence>
<dbReference type="InterPro" id="IPR009003">
    <property type="entry name" value="Peptidase_S1_PA"/>
</dbReference>
<evidence type="ECO:0000259" key="9">
    <source>
        <dbReference type="PROSITE" id="PS50240"/>
    </source>
</evidence>
<dbReference type="InParanoid" id="A0A6P8SD96"/>
<dbReference type="InterPro" id="IPR033116">
    <property type="entry name" value="TRYPSIN_SER"/>
</dbReference>
<name>A0A6P8SD96_GEOSA</name>
<dbReference type="OrthoDB" id="6339452at2759"/>
<evidence type="ECO:0000256" key="6">
    <source>
        <dbReference type="ARBA" id="ARBA00022825"/>
    </source>
</evidence>
<evidence type="ECO:0000313" key="10">
    <source>
        <dbReference type="Proteomes" id="UP000515159"/>
    </source>
</evidence>
<gene>
    <name evidence="11" type="primary">LOC117366883</name>
</gene>
<dbReference type="GO" id="GO:0006508">
    <property type="term" value="P:proteolysis"/>
    <property type="evidence" value="ECO:0007669"/>
    <property type="project" value="UniProtKB-KW"/>
</dbReference>
<dbReference type="GO" id="GO:0004252">
    <property type="term" value="F:serine-type endopeptidase activity"/>
    <property type="evidence" value="ECO:0007669"/>
    <property type="project" value="InterPro"/>
</dbReference>
<evidence type="ECO:0000256" key="2">
    <source>
        <dbReference type="ARBA" id="ARBA00012050"/>
    </source>
</evidence>
<dbReference type="SUPFAM" id="SSF50494">
    <property type="entry name" value="Trypsin-like serine proteases"/>
    <property type="match status" value="1"/>
</dbReference>
<dbReference type="PANTHER" id="PTHR24252:SF8">
    <property type="entry name" value="ACROSIN"/>
    <property type="match status" value="1"/>
</dbReference>
<dbReference type="PROSITE" id="PS00135">
    <property type="entry name" value="TRYPSIN_SER"/>
    <property type="match status" value="1"/>
</dbReference>
<evidence type="ECO:0000256" key="8">
    <source>
        <dbReference type="ARBA" id="ARBA00024195"/>
    </source>
</evidence>
<dbReference type="RefSeq" id="XP_033814748.1">
    <property type="nucleotide sequence ID" value="XM_033958857.1"/>
</dbReference>
<dbReference type="AlphaFoldDB" id="A0A6P8SD96"/>
<feature type="domain" description="Peptidase S1" evidence="9">
    <location>
        <begin position="23"/>
        <end position="246"/>
    </location>
</feature>
<keyword evidence="7" id="KW-1015">Disulfide bond</keyword>
<protein>
    <recommendedName>
        <fullName evidence="3">Acrosin</fullName>
        <ecNumber evidence="2">3.4.21.10</ecNumber>
    </recommendedName>
</protein>
<dbReference type="FunFam" id="2.40.10.10:FF:000002">
    <property type="entry name" value="Transmembrane protease serine"/>
    <property type="match status" value="1"/>
</dbReference>
<dbReference type="PRINTS" id="PR00722">
    <property type="entry name" value="CHYMOTRYPSIN"/>
</dbReference>
<dbReference type="GeneID" id="117366883"/>
<dbReference type="KEGG" id="gsh:117366883"/>
<organism evidence="10 11">
    <name type="scientific">Geotrypetes seraphini</name>
    <name type="common">Gaboon caecilian</name>
    <name type="synonym">Caecilia seraphini</name>
    <dbReference type="NCBI Taxonomy" id="260995"/>
    <lineage>
        <taxon>Eukaryota</taxon>
        <taxon>Metazoa</taxon>
        <taxon>Chordata</taxon>
        <taxon>Craniata</taxon>
        <taxon>Vertebrata</taxon>
        <taxon>Euteleostomi</taxon>
        <taxon>Amphibia</taxon>
        <taxon>Gymnophiona</taxon>
        <taxon>Geotrypetes</taxon>
    </lineage>
</organism>